<evidence type="ECO:0000313" key="2">
    <source>
        <dbReference type="Proteomes" id="UP000001817"/>
    </source>
</evidence>
<dbReference type="STRING" id="266265.Bxe_B0093"/>
<protein>
    <submittedName>
        <fullName evidence="1">Uncharacterized protein</fullName>
    </submittedName>
</protein>
<dbReference type="AlphaFoldDB" id="Q13JA3"/>
<reference evidence="1 2" key="1">
    <citation type="journal article" date="2006" name="Proc. Natl. Acad. Sci. U.S.A.">
        <title>Burkholderia xenovorans LB400 harbors a multi-replicon, 9.73-Mbp genome shaped for versatility.</title>
        <authorList>
            <person name="Chain P.S."/>
            <person name="Denef V.J."/>
            <person name="Konstantinidis K.T."/>
            <person name="Vergez L.M."/>
            <person name="Agullo L."/>
            <person name="Reyes V.L."/>
            <person name="Hauser L."/>
            <person name="Cordova M."/>
            <person name="Gomez L."/>
            <person name="Gonzalez M."/>
            <person name="Land M."/>
            <person name="Lao V."/>
            <person name="Larimer F."/>
            <person name="LiPuma J.J."/>
            <person name="Mahenthiralingam E."/>
            <person name="Malfatti S.A."/>
            <person name="Marx C.J."/>
            <person name="Parnell J.J."/>
            <person name="Ramette A."/>
            <person name="Richardson P."/>
            <person name="Seeger M."/>
            <person name="Smith D."/>
            <person name="Spilker T."/>
            <person name="Sul W.J."/>
            <person name="Tsoi T.V."/>
            <person name="Ulrich L.E."/>
            <person name="Zhulin I.B."/>
            <person name="Tiedje J.M."/>
        </authorList>
    </citation>
    <scope>NUCLEOTIDE SEQUENCE [LARGE SCALE GENOMIC DNA]</scope>
    <source>
        <strain evidence="1 2">LB400</strain>
    </source>
</reference>
<evidence type="ECO:0000313" key="1">
    <source>
        <dbReference type="EMBL" id="ABE35836.1"/>
    </source>
</evidence>
<organism evidence="1 2">
    <name type="scientific">Paraburkholderia xenovorans (strain LB400)</name>
    <dbReference type="NCBI Taxonomy" id="266265"/>
    <lineage>
        <taxon>Bacteria</taxon>
        <taxon>Pseudomonadati</taxon>
        <taxon>Pseudomonadota</taxon>
        <taxon>Betaproteobacteria</taxon>
        <taxon>Burkholderiales</taxon>
        <taxon>Burkholderiaceae</taxon>
        <taxon>Paraburkholderia</taxon>
    </lineage>
</organism>
<sequence length="88" mass="9637">MRPTSSGRARAPLPEQSYLLFVWVNQEASHFSAKRMRSRAVIARAGESSMTCSIHSQMVSGQNQRAPRACAIGDTIEQVHVAALVSPR</sequence>
<name>Q13JA3_PARXL</name>
<dbReference type="KEGG" id="bxe:Bxe_B0093"/>
<accession>Q13JA3</accession>
<gene>
    <name evidence="1" type="ORF">Bxe_B0093</name>
</gene>
<dbReference type="Proteomes" id="UP000001817">
    <property type="component" value="Chromosome 2"/>
</dbReference>
<proteinExistence type="predicted"/>
<dbReference type="EMBL" id="CP000271">
    <property type="protein sequence ID" value="ABE35836.1"/>
    <property type="molecule type" value="Genomic_DNA"/>
</dbReference>
<keyword evidence="2" id="KW-1185">Reference proteome</keyword>